<organism evidence="2 3">
    <name type="scientific">Actinocorallia herbida</name>
    <dbReference type="NCBI Taxonomy" id="58109"/>
    <lineage>
        <taxon>Bacteria</taxon>
        <taxon>Bacillati</taxon>
        <taxon>Actinomycetota</taxon>
        <taxon>Actinomycetes</taxon>
        <taxon>Streptosporangiales</taxon>
        <taxon>Thermomonosporaceae</taxon>
        <taxon>Actinocorallia</taxon>
    </lineage>
</organism>
<keyword evidence="3" id="KW-1185">Reference proteome</keyword>
<evidence type="ECO:0000259" key="1">
    <source>
        <dbReference type="Pfam" id="PF02698"/>
    </source>
</evidence>
<dbReference type="CDD" id="cd06259">
    <property type="entry name" value="YdcF-like"/>
    <property type="match status" value="1"/>
</dbReference>
<feature type="domain" description="DUF218" evidence="1">
    <location>
        <begin position="2"/>
        <end position="82"/>
    </location>
</feature>
<proteinExistence type="predicted"/>
<accession>A0A3N1D6H4</accession>
<dbReference type="EMBL" id="RJKE01000001">
    <property type="protein sequence ID" value="ROO89066.1"/>
    <property type="molecule type" value="Genomic_DNA"/>
</dbReference>
<comment type="caution">
    <text evidence="2">The sequence shown here is derived from an EMBL/GenBank/DDBJ whole genome shotgun (WGS) entry which is preliminary data.</text>
</comment>
<dbReference type="AlphaFoldDB" id="A0A3N1D6H4"/>
<sequence>MTGGVNRHTGIVEGQEFRRRLVESGVPATAIRVEDVSANTWQNVENAAPHVQEALSAGLRITAVSKWFHRRSLHALKKHAPGLGPFHGLGWEPVYRGVTVTREAWPDVPDGKRRVLRERAELDRATVPVGLDGGAWI</sequence>
<name>A0A3N1D6H4_9ACTN</name>
<reference evidence="2 3" key="1">
    <citation type="submission" date="2018-11" db="EMBL/GenBank/DDBJ databases">
        <title>Sequencing the genomes of 1000 actinobacteria strains.</title>
        <authorList>
            <person name="Klenk H.-P."/>
        </authorList>
    </citation>
    <scope>NUCLEOTIDE SEQUENCE [LARGE SCALE GENOMIC DNA]</scope>
    <source>
        <strain evidence="2 3">DSM 44254</strain>
    </source>
</reference>
<protein>
    <submittedName>
        <fullName evidence="2">DUF218 domain-containing protein</fullName>
    </submittedName>
</protein>
<dbReference type="Gene3D" id="3.40.50.620">
    <property type="entry name" value="HUPs"/>
    <property type="match status" value="1"/>
</dbReference>
<dbReference type="InterPro" id="IPR014729">
    <property type="entry name" value="Rossmann-like_a/b/a_fold"/>
</dbReference>
<evidence type="ECO:0000313" key="3">
    <source>
        <dbReference type="Proteomes" id="UP000272400"/>
    </source>
</evidence>
<dbReference type="Proteomes" id="UP000272400">
    <property type="component" value="Unassembled WGS sequence"/>
</dbReference>
<gene>
    <name evidence="2" type="ORF">EDD29_6753</name>
</gene>
<dbReference type="InterPro" id="IPR003848">
    <property type="entry name" value="DUF218"/>
</dbReference>
<evidence type="ECO:0000313" key="2">
    <source>
        <dbReference type="EMBL" id="ROO89066.1"/>
    </source>
</evidence>
<dbReference type="Pfam" id="PF02698">
    <property type="entry name" value="DUF218"/>
    <property type="match status" value="1"/>
</dbReference>